<proteinExistence type="inferred from homology"/>
<dbReference type="Proteomes" id="UP000735302">
    <property type="component" value="Unassembled WGS sequence"/>
</dbReference>
<keyword evidence="3 8" id="KW-0479">Metal-binding</keyword>
<dbReference type="SUPFAM" id="SSF47240">
    <property type="entry name" value="Ferritin-like"/>
    <property type="match status" value="1"/>
</dbReference>
<sequence length="116" mass="13888">MRRSDRRRRRDLYRCVNNKWTRVENIQGYCKTTVTVKEAQQNLHHTVELNELTNSLIQASFCYLTMASLYERADVALPGFNKLMTKLWEEDMKHARELMKYVNKRGGYINIEWIVS</sequence>
<comment type="function">
    <text evidence="6">Stores iron in a soluble, non-toxic, readily available form. Important for iron homeostasis. Has ferroxidase activity. Iron is taken up in the ferrous form and deposited as ferric hydroxides after oxidation.</text>
</comment>
<dbReference type="InterPro" id="IPR001519">
    <property type="entry name" value="Ferritin"/>
</dbReference>
<dbReference type="EMBL" id="BLXT01008609">
    <property type="protein sequence ID" value="GFO50453.1"/>
    <property type="molecule type" value="Genomic_DNA"/>
</dbReference>
<feature type="domain" description="Ferritin-like diiron" evidence="10">
    <location>
        <begin position="39"/>
        <end position="116"/>
    </location>
</feature>
<dbReference type="PANTHER" id="PTHR11431">
    <property type="entry name" value="FERRITIN"/>
    <property type="match status" value="1"/>
</dbReference>
<protein>
    <recommendedName>
        <fullName evidence="9">Ferritin</fullName>
        <ecNumber evidence="9">1.16.3.1</ecNumber>
    </recommendedName>
</protein>
<keyword evidence="12" id="KW-1185">Reference proteome</keyword>
<dbReference type="InterPro" id="IPR008331">
    <property type="entry name" value="Ferritin_DPS_dom"/>
</dbReference>
<comment type="similarity">
    <text evidence="1 9">Belongs to the ferritin family.</text>
</comment>
<dbReference type="InterPro" id="IPR009040">
    <property type="entry name" value="Ferritin-like_diiron"/>
</dbReference>
<evidence type="ECO:0000256" key="1">
    <source>
        <dbReference type="ARBA" id="ARBA00007513"/>
    </source>
</evidence>
<evidence type="ECO:0000259" key="10">
    <source>
        <dbReference type="PROSITE" id="PS50905"/>
    </source>
</evidence>
<keyword evidence="2 9" id="KW-0409">Iron storage</keyword>
<gene>
    <name evidence="11" type="ORF">PoB_007695800</name>
</gene>
<dbReference type="PROSITE" id="PS50905">
    <property type="entry name" value="FERRITIN_LIKE"/>
    <property type="match status" value="1"/>
</dbReference>
<dbReference type="Gene3D" id="1.20.1260.10">
    <property type="match status" value="1"/>
</dbReference>
<keyword evidence="5 8" id="KW-0408">Iron</keyword>
<accession>A0AAV4E297</accession>
<evidence type="ECO:0000313" key="11">
    <source>
        <dbReference type="EMBL" id="GFO50453.1"/>
    </source>
</evidence>
<evidence type="ECO:0000256" key="3">
    <source>
        <dbReference type="ARBA" id="ARBA00022723"/>
    </source>
</evidence>
<comment type="caution">
    <text evidence="11">The sequence shown here is derived from an EMBL/GenBank/DDBJ whole genome shotgun (WGS) entry which is preliminary data.</text>
</comment>
<dbReference type="GO" id="GO:0006879">
    <property type="term" value="P:intracellular iron ion homeostasis"/>
    <property type="evidence" value="ECO:0007669"/>
    <property type="project" value="UniProtKB-KW"/>
</dbReference>
<comment type="catalytic activity">
    <reaction evidence="7 9">
        <text>4 Fe(2+) + O2 + 4 H(+) = 4 Fe(3+) + 2 H2O</text>
        <dbReference type="Rhea" id="RHEA:11148"/>
        <dbReference type="ChEBI" id="CHEBI:15377"/>
        <dbReference type="ChEBI" id="CHEBI:15378"/>
        <dbReference type="ChEBI" id="CHEBI:15379"/>
        <dbReference type="ChEBI" id="CHEBI:29033"/>
        <dbReference type="ChEBI" id="CHEBI:29034"/>
        <dbReference type="EC" id="1.16.3.1"/>
    </reaction>
</comment>
<dbReference type="GO" id="GO:0006826">
    <property type="term" value="P:iron ion transport"/>
    <property type="evidence" value="ECO:0007669"/>
    <property type="project" value="InterPro"/>
</dbReference>
<evidence type="ECO:0000256" key="4">
    <source>
        <dbReference type="ARBA" id="ARBA00023002"/>
    </source>
</evidence>
<comment type="function">
    <text evidence="9">Stores iron in a soluble, non-toxic, readily available form. Important for iron homeostasis. Iron is taken up in the ferrous form and deposited as ferric hydroxides after oxidation.</text>
</comment>
<dbReference type="InterPro" id="IPR009078">
    <property type="entry name" value="Ferritin-like_SF"/>
</dbReference>
<dbReference type="InterPro" id="IPR012347">
    <property type="entry name" value="Ferritin-like"/>
</dbReference>
<keyword evidence="4 9" id="KW-0560">Oxidoreductase</keyword>
<evidence type="ECO:0000256" key="5">
    <source>
        <dbReference type="ARBA" id="ARBA00023004"/>
    </source>
</evidence>
<dbReference type="EC" id="1.16.3.1" evidence="9"/>
<dbReference type="PANTHER" id="PTHR11431:SF75">
    <property type="entry name" value="FERRITIN"/>
    <property type="match status" value="1"/>
</dbReference>
<dbReference type="Pfam" id="PF00210">
    <property type="entry name" value="Ferritin"/>
    <property type="match status" value="1"/>
</dbReference>
<dbReference type="AlphaFoldDB" id="A0AAV4E297"/>
<evidence type="ECO:0000256" key="7">
    <source>
        <dbReference type="ARBA" id="ARBA00047990"/>
    </source>
</evidence>
<dbReference type="GO" id="GO:0005737">
    <property type="term" value="C:cytoplasm"/>
    <property type="evidence" value="ECO:0007669"/>
    <property type="project" value="TreeGrafter"/>
</dbReference>
<dbReference type="GO" id="GO:0008198">
    <property type="term" value="F:ferrous iron binding"/>
    <property type="evidence" value="ECO:0007669"/>
    <property type="project" value="TreeGrafter"/>
</dbReference>
<name>A0AAV4E297_9GAST</name>
<evidence type="ECO:0000313" key="12">
    <source>
        <dbReference type="Proteomes" id="UP000735302"/>
    </source>
</evidence>
<reference evidence="11 12" key="1">
    <citation type="journal article" date="2021" name="Elife">
        <title>Chloroplast acquisition without the gene transfer in kleptoplastic sea slugs, Plakobranchus ocellatus.</title>
        <authorList>
            <person name="Maeda T."/>
            <person name="Takahashi S."/>
            <person name="Yoshida T."/>
            <person name="Shimamura S."/>
            <person name="Takaki Y."/>
            <person name="Nagai Y."/>
            <person name="Toyoda A."/>
            <person name="Suzuki Y."/>
            <person name="Arimoto A."/>
            <person name="Ishii H."/>
            <person name="Satoh N."/>
            <person name="Nishiyama T."/>
            <person name="Hasebe M."/>
            <person name="Maruyama T."/>
            <person name="Minagawa J."/>
            <person name="Obokata J."/>
            <person name="Shigenobu S."/>
        </authorList>
    </citation>
    <scope>NUCLEOTIDE SEQUENCE [LARGE SCALE GENOMIC DNA]</scope>
</reference>
<evidence type="ECO:0000256" key="6">
    <source>
        <dbReference type="ARBA" id="ARBA00025111"/>
    </source>
</evidence>
<evidence type="ECO:0000256" key="2">
    <source>
        <dbReference type="ARBA" id="ARBA00022434"/>
    </source>
</evidence>
<dbReference type="GO" id="GO:0008199">
    <property type="term" value="F:ferric iron binding"/>
    <property type="evidence" value="ECO:0007669"/>
    <property type="project" value="InterPro"/>
</dbReference>
<evidence type="ECO:0000256" key="9">
    <source>
        <dbReference type="RuleBase" id="RU361145"/>
    </source>
</evidence>
<evidence type="ECO:0000256" key="8">
    <source>
        <dbReference type="PIRSR" id="PIRSR601519-1"/>
    </source>
</evidence>
<dbReference type="GO" id="GO:0004322">
    <property type="term" value="F:ferroxidase activity"/>
    <property type="evidence" value="ECO:0007669"/>
    <property type="project" value="UniProtKB-EC"/>
</dbReference>
<organism evidence="11 12">
    <name type="scientific">Plakobranchus ocellatus</name>
    <dbReference type="NCBI Taxonomy" id="259542"/>
    <lineage>
        <taxon>Eukaryota</taxon>
        <taxon>Metazoa</taxon>
        <taxon>Spiralia</taxon>
        <taxon>Lophotrochozoa</taxon>
        <taxon>Mollusca</taxon>
        <taxon>Gastropoda</taxon>
        <taxon>Heterobranchia</taxon>
        <taxon>Euthyneura</taxon>
        <taxon>Panpulmonata</taxon>
        <taxon>Sacoglossa</taxon>
        <taxon>Placobranchoidea</taxon>
        <taxon>Plakobranchidae</taxon>
        <taxon>Plakobranchus</taxon>
    </lineage>
</organism>
<feature type="binding site" evidence="8">
    <location>
        <position position="94"/>
    </location>
    <ligand>
        <name>Fe cation</name>
        <dbReference type="ChEBI" id="CHEBI:24875"/>
        <label>1</label>
    </ligand>
</feature>